<reference evidence="2 3" key="1">
    <citation type="submission" date="2020-08" db="EMBL/GenBank/DDBJ databases">
        <title>Genomic Encyclopedia of Type Strains, Phase IV (KMG-IV): sequencing the most valuable type-strain genomes for metagenomic binning, comparative biology and taxonomic classification.</title>
        <authorList>
            <person name="Goeker M."/>
        </authorList>
    </citation>
    <scope>NUCLEOTIDE SEQUENCE [LARGE SCALE GENOMIC DNA]</scope>
    <source>
        <strain evidence="2 3">DSM 45385</strain>
    </source>
</reference>
<protein>
    <recommendedName>
        <fullName evidence="1">Cucumopine synthase C-terminal helical bundle domain-containing protein</fullName>
    </recommendedName>
</protein>
<accession>A0A7W8EM87</accession>
<evidence type="ECO:0000313" key="3">
    <source>
        <dbReference type="Proteomes" id="UP000568380"/>
    </source>
</evidence>
<dbReference type="Proteomes" id="UP000568380">
    <property type="component" value="Unassembled WGS sequence"/>
</dbReference>
<dbReference type="Pfam" id="PF18631">
    <property type="entry name" value="Cucumopine_C"/>
    <property type="match status" value="1"/>
</dbReference>
<dbReference type="InterPro" id="IPR040602">
    <property type="entry name" value="Cucumopine_C"/>
</dbReference>
<proteinExistence type="predicted"/>
<feature type="domain" description="Cucumopine synthase C-terminal helical bundle" evidence="1">
    <location>
        <begin position="164"/>
        <end position="302"/>
    </location>
</feature>
<dbReference type="AlphaFoldDB" id="A0A7W8EM87"/>
<name>A0A7W8EM87_9ACTN</name>
<comment type="caution">
    <text evidence="2">The sequence shown here is derived from an EMBL/GenBank/DDBJ whole genome shotgun (WGS) entry which is preliminary data.</text>
</comment>
<keyword evidence="3" id="KW-1185">Reference proteome</keyword>
<evidence type="ECO:0000313" key="2">
    <source>
        <dbReference type="EMBL" id="MBB5083697.1"/>
    </source>
</evidence>
<dbReference type="RefSeq" id="WP_184973034.1">
    <property type="nucleotide sequence ID" value="NZ_JACHIN010000018.1"/>
</dbReference>
<organism evidence="2 3">
    <name type="scientific">Nonomuraea endophytica</name>
    <dbReference type="NCBI Taxonomy" id="714136"/>
    <lineage>
        <taxon>Bacteria</taxon>
        <taxon>Bacillati</taxon>
        <taxon>Actinomycetota</taxon>
        <taxon>Actinomycetes</taxon>
        <taxon>Streptosporangiales</taxon>
        <taxon>Streptosporangiaceae</taxon>
        <taxon>Nonomuraea</taxon>
    </lineage>
</organism>
<dbReference type="Gene3D" id="2.40.100.20">
    <property type="match status" value="1"/>
</dbReference>
<sequence>MSLIVTEERSVEIVWPTLGITVSATLDDRNAALADALWQALPYRSLQGHALVAGHHLYHVAPVHSLLHLPAAQRVDRRTVPDGTVFCSRLQHLGIKYGPLTEPMPATPIGQVVPDDVDSLMEAGRAIWESVYSTKKPIVAEVRRAGRTSGHSLARMKATDPAADALISDVHAETSRIWLEAPRELTELHEGRIASGAGSYGTVVTTMLFVNGETRPLGYSTYGGLVRATVEGMPLEALRHMARVLAGTPAEFLGYCGLDTLNAFTVRLMALLDRIDSRDDFLAVMAHMALYVNCLGGWNLHLFPWDLDTCLREFRGWA</sequence>
<dbReference type="EMBL" id="JACHIN010000018">
    <property type="protein sequence ID" value="MBB5083697.1"/>
    <property type="molecule type" value="Genomic_DNA"/>
</dbReference>
<gene>
    <name evidence="2" type="ORF">HNR40_009202</name>
</gene>
<evidence type="ECO:0000259" key="1">
    <source>
        <dbReference type="Pfam" id="PF18631"/>
    </source>
</evidence>